<accession>A0A4S2N633</accession>
<reference evidence="3 4" key="1">
    <citation type="submission" date="2019-04" db="EMBL/GenBank/DDBJ databases">
        <title>Comparative genomics and transcriptomics to analyze fruiting body development in filamentous ascomycetes.</title>
        <authorList>
            <consortium name="DOE Joint Genome Institute"/>
            <person name="Lutkenhaus R."/>
            <person name="Traeger S."/>
            <person name="Breuer J."/>
            <person name="Kuo A."/>
            <person name="Lipzen A."/>
            <person name="Pangilinan J."/>
            <person name="Dilworth D."/>
            <person name="Sandor L."/>
            <person name="Poggeler S."/>
            <person name="Barry K."/>
            <person name="Grigoriev I.V."/>
            <person name="Nowrousian M."/>
        </authorList>
    </citation>
    <scope>NUCLEOTIDE SEQUENCE [LARGE SCALE GENOMIC DNA]</scope>
    <source>
        <strain evidence="3 4">CBS 389.68</strain>
    </source>
</reference>
<name>A0A4S2N633_9PEZI</name>
<dbReference type="InParanoid" id="A0A4S2N633"/>
<dbReference type="Proteomes" id="UP000298138">
    <property type="component" value="Unassembled WGS sequence"/>
</dbReference>
<protein>
    <submittedName>
        <fullName evidence="3">UreD-domain-containing protein</fullName>
    </submittedName>
</protein>
<evidence type="ECO:0000313" key="4">
    <source>
        <dbReference type="Proteomes" id="UP000298138"/>
    </source>
</evidence>
<dbReference type="EMBL" id="ML220112">
    <property type="protein sequence ID" value="TGZ84687.1"/>
    <property type="molecule type" value="Genomic_DNA"/>
</dbReference>
<organism evidence="3 4">
    <name type="scientific">Ascodesmis nigricans</name>
    <dbReference type="NCBI Taxonomy" id="341454"/>
    <lineage>
        <taxon>Eukaryota</taxon>
        <taxon>Fungi</taxon>
        <taxon>Dikarya</taxon>
        <taxon>Ascomycota</taxon>
        <taxon>Pezizomycotina</taxon>
        <taxon>Pezizomycetes</taxon>
        <taxon>Pezizales</taxon>
        <taxon>Ascodesmidaceae</taxon>
        <taxon>Ascodesmis</taxon>
    </lineage>
</organism>
<evidence type="ECO:0000256" key="2">
    <source>
        <dbReference type="ARBA" id="ARBA00023186"/>
    </source>
</evidence>
<dbReference type="STRING" id="341454.A0A4S2N633"/>
<dbReference type="PANTHER" id="PTHR33643">
    <property type="entry name" value="UREASE ACCESSORY PROTEIN D"/>
    <property type="match status" value="1"/>
</dbReference>
<dbReference type="InterPro" id="IPR002669">
    <property type="entry name" value="UreD"/>
</dbReference>
<evidence type="ECO:0000313" key="3">
    <source>
        <dbReference type="EMBL" id="TGZ84687.1"/>
    </source>
</evidence>
<gene>
    <name evidence="3" type="ORF">EX30DRAFT_392111</name>
</gene>
<dbReference type="PANTHER" id="PTHR33643:SF1">
    <property type="entry name" value="UREASE ACCESSORY PROTEIN D"/>
    <property type="match status" value="1"/>
</dbReference>
<evidence type="ECO:0000256" key="1">
    <source>
        <dbReference type="ARBA" id="ARBA00007177"/>
    </source>
</evidence>
<sequence>MPPLPSSSPGAGRIVARLLPPSLLTLPVLSFQYPLKLIASTISPTQCLTVFILSYGGGLVSNDKINLSVSIEEGAKLCLLTQGSTKIFKRTSPEHLTTQTLTARLARNAALLLLPDPLQPFADSVYLQHQIFHLPSDDSASLIILDWYTEGRSARNEKWAFESFESRNDVYIDLPSPQSEGEQSNTPNQLPLRTSKLLLRDTQILTRDPSAALDELQSRMDFMSVFATLLVRGPRFEKLQSGLLRRYSEEPRIGARNWHGEKKEKIRRFEGVVWTAAKVRGFVAVKAGGRVLEDVRAFLRSCLEEEGEEEVIGEFGRGVVMCLQ</sequence>
<dbReference type="Pfam" id="PF01774">
    <property type="entry name" value="UreD"/>
    <property type="match status" value="1"/>
</dbReference>
<proteinExistence type="inferred from homology"/>
<dbReference type="GO" id="GO:0016151">
    <property type="term" value="F:nickel cation binding"/>
    <property type="evidence" value="ECO:0007669"/>
    <property type="project" value="InterPro"/>
</dbReference>
<dbReference type="HAMAP" id="MF_01384">
    <property type="entry name" value="UreD"/>
    <property type="match status" value="1"/>
</dbReference>
<comment type="similarity">
    <text evidence="1">Belongs to the UreD family.</text>
</comment>
<dbReference type="OrthoDB" id="5550464at2759"/>
<dbReference type="AlphaFoldDB" id="A0A4S2N633"/>
<keyword evidence="4" id="KW-1185">Reference proteome</keyword>
<keyword evidence="2" id="KW-0143">Chaperone</keyword>